<proteinExistence type="predicted"/>
<dbReference type="InterPro" id="IPR006616">
    <property type="entry name" value="DM9_repeat"/>
</dbReference>
<dbReference type="SMART" id="SM00696">
    <property type="entry name" value="DM9"/>
    <property type="match status" value="1"/>
</dbReference>
<protein>
    <recommendedName>
        <fullName evidence="2">VWFA domain-containing protein</fullName>
    </recommendedName>
</protein>
<evidence type="ECO:0000313" key="3">
    <source>
        <dbReference type="EMBL" id="TFY76983.1"/>
    </source>
</evidence>
<sequence>MEFRAYSQLAGYSPAFPTPASGPQSDRYARPQSPFAQGGQASPSSPSSFPSPSPLATGITKPATYRTIAQWVTYSKESTAEFRRIGSSSPFVWLFVEGHDIPANAMVAGDDRGRPLYIARAFYEGSLLPGKAGRHLRLGAAIPFNGREIDISRFEVLVEATAPLRWGIRETSLDVTTSLEGLNISPQAQKPKLERLSLIKTVVVVDDSASMYGQLWSDTRNALAGVADINAKFSSDGLDIFFLNDPRFRINLRDQRAVRDLFDEVVPEGETPIGYKLKEVLDTYIPRLEDRNITHKPISIIVITDGVPTDDPAEVIIEAARRLDNNNVPQRRLGIQFVQIGDDPGASEALKELDDGLSYVHGIRVSISRSYCKVLSIDDRYGMKDIVDTTLFNPNDPYFKVETLIKILMGAIDHTLDNAEI</sequence>
<dbReference type="Proteomes" id="UP000298061">
    <property type="component" value="Unassembled WGS sequence"/>
</dbReference>
<dbReference type="OrthoDB" id="2142040at2759"/>
<dbReference type="STRING" id="135208.A0A4Y9ZSG9"/>
<dbReference type="PROSITE" id="PS50234">
    <property type="entry name" value="VWFA"/>
    <property type="match status" value="1"/>
</dbReference>
<dbReference type="Gene3D" id="3.40.50.410">
    <property type="entry name" value="von Willebrand factor, type A domain"/>
    <property type="match status" value="1"/>
</dbReference>
<reference evidence="3 4" key="1">
    <citation type="submission" date="2019-02" db="EMBL/GenBank/DDBJ databases">
        <title>Genome sequencing of the rare red list fungi Hericium alpestre (H. flagellum).</title>
        <authorList>
            <person name="Buettner E."/>
            <person name="Kellner H."/>
        </authorList>
    </citation>
    <scope>NUCLEOTIDE SEQUENCE [LARGE SCALE GENOMIC DNA]</scope>
    <source>
        <strain evidence="3 4">DSM 108284</strain>
    </source>
</reference>
<evidence type="ECO:0000313" key="4">
    <source>
        <dbReference type="Proteomes" id="UP000298061"/>
    </source>
</evidence>
<name>A0A4Y9ZSG9_9AGAM</name>
<dbReference type="SUPFAM" id="SSF53300">
    <property type="entry name" value="vWA-like"/>
    <property type="match status" value="1"/>
</dbReference>
<evidence type="ECO:0000256" key="1">
    <source>
        <dbReference type="SAM" id="MobiDB-lite"/>
    </source>
</evidence>
<accession>A0A4Y9ZSG9</accession>
<feature type="region of interest" description="Disordered" evidence="1">
    <location>
        <begin position="1"/>
        <end position="58"/>
    </location>
</feature>
<dbReference type="Pfam" id="PF11901">
    <property type="entry name" value="DM9"/>
    <property type="match status" value="1"/>
</dbReference>
<dbReference type="PANTHER" id="PTHR34706">
    <property type="entry name" value="SLR1338 PROTEIN"/>
    <property type="match status" value="1"/>
</dbReference>
<dbReference type="EMBL" id="SFCI01001034">
    <property type="protein sequence ID" value="TFY76983.1"/>
    <property type="molecule type" value="Genomic_DNA"/>
</dbReference>
<dbReference type="InterPro" id="IPR036465">
    <property type="entry name" value="vWFA_dom_sf"/>
</dbReference>
<dbReference type="AlphaFoldDB" id="A0A4Y9ZSG9"/>
<dbReference type="InterPro" id="IPR002035">
    <property type="entry name" value="VWF_A"/>
</dbReference>
<evidence type="ECO:0000259" key="2">
    <source>
        <dbReference type="PROSITE" id="PS50234"/>
    </source>
</evidence>
<feature type="domain" description="VWFA" evidence="2">
    <location>
        <begin position="200"/>
        <end position="390"/>
    </location>
</feature>
<keyword evidence="4" id="KW-1185">Reference proteome</keyword>
<dbReference type="PANTHER" id="PTHR34706:SF1">
    <property type="entry name" value="VWFA DOMAIN-CONTAINING PROTEIN"/>
    <property type="match status" value="1"/>
</dbReference>
<organism evidence="3 4">
    <name type="scientific">Hericium alpestre</name>
    <dbReference type="NCBI Taxonomy" id="135208"/>
    <lineage>
        <taxon>Eukaryota</taxon>
        <taxon>Fungi</taxon>
        <taxon>Dikarya</taxon>
        <taxon>Basidiomycota</taxon>
        <taxon>Agaricomycotina</taxon>
        <taxon>Agaricomycetes</taxon>
        <taxon>Russulales</taxon>
        <taxon>Hericiaceae</taxon>
        <taxon>Hericium</taxon>
    </lineage>
</organism>
<comment type="caution">
    <text evidence="3">The sequence shown here is derived from an EMBL/GenBank/DDBJ whole genome shotgun (WGS) entry which is preliminary data.</text>
</comment>
<dbReference type="SMART" id="SM00327">
    <property type="entry name" value="VWA"/>
    <property type="match status" value="1"/>
</dbReference>
<gene>
    <name evidence="3" type="ORF">EWM64_g7031</name>
</gene>